<name>A0A175JRH0_ENTHI</name>
<dbReference type="InterPro" id="IPR036872">
    <property type="entry name" value="CH_dom_sf"/>
</dbReference>
<dbReference type="VEuPathDB" id="AmoebaDB:EHI8A_216030"/>
<evidence type="ECO:0000313" key="2">
    <source>
        <dbReference type="EMBL" id="GAT96339.1"/>
    </source>
</evidence>
<feature type="compositionally biased region" description="Basic and acidic residues" evidence="1">
    <location>
        <begin position="474"/>
        <end position="485"/>
    </location>
</feature>
<feature type="compositionally biased region" description="Basic and acidic residues" evidence="1">
    <location>
        <begin position="552"/>
        <end position="577"/>
    </location>
</feature>
<feature type="compositionally biased region" description="Polar residues" evidence="1">
    <location>
        <begin position="271"/>
        <end position="288"/>
    </location>
</feature>
<feature type="compositionally biased region" description="Polar residues" evidence="1">
    <location>
        <begin position="619"/>
        <end position="653"/>
    </location>
</feature>
<evidence type="ECO:0000256" key="1">
    <source>
        <dbReference type="SAM" id="MobiDB-lite"/>
    </source>
</evidence>
<feature type="region of interest" description="Disordered" evidence="1">
    <location>
        <begin position="269"/>
        <end position="302"/>
    </location>
</feature>
<reference evidence="2 3" key="1">
    <citation type="submission" date="2016-05" db="EMBL/GenBank/DDBJ databases">
        <title>First whole genome sequencing of Entamoeba histolytica HM1:IMSS-clone-6.</title>
        <authorList>
            <person name="Mukherjee Avik.K."/>
            <person name="Izumyama S."/>
            <person name="Nakada-Tsukui K."/>
            <person name="Nozaki T."/>
        </authorList>
    </citation>
    <scope>NUCLEOTIDE SEQUENCE [LARGE SCALE GENOMIC DNA]</scope>
    <source>
        <strain evidence="2 3">HM1:IMSS clone 6</strain>
    </source>
</reference>
<dbReference type="Proteomes" id="UP000078387">
    <property type="component" value="Unassembled WGS sequence"/>
</dbReference>
<dbReference type="AlphaFoldDB" id="A0A175JRH0"/>
<evidence type="ECO:0000313" key="3">
    <source>
        <dbReference type="Proteomes" id="UP000078387"/>
    </source>
</evidence>
<feature type="compositionally biased region" description="Polar residues" evidence="1">
    <location>
        <begin position="671"/>
        <end position="692"/>
    </location>
</feature>
<dbReference type="VEuPathDB" id="AmoebaDB:EHI7A_170480"/>
<dbReference type="VEuPathDB" id="AmoebaDB:EHI7A_178120"/>
<dbReference type="SUPFAM" id="SSF47576">
    <property type="entry name" value="Calponin-homology domain, CH-domain"/>
    <property type="match status" value="1"/>
</dbReference>
<feature type="compositionally biased region" description="Polar residues" evidence="1">
    <location>
        <begin position="537"/>
        <end position="546"/>
    </location>
</feature>
<dbReference type="Gene3D" id="1.10.418.10">
    <property type="entry name" value="Calponin-like domain"/>
    <property type="match status" value="1"/>
</dbReference>
<gene>
    <name evidence="2" type="ORF">CL6EHI_189500</name>
</gene>
<comment type="caution">
    <text evidence="2">The sequence shown here is derived from an EMBL/GenBank/DDBJ whole genome shotgun (WGS) entry which is preliminary data.</text>
</comment>
<proteinExistence type="predicted"/>
<dbReference type="VEuPathDB" id="AmoebaDB:EHI8A_090070"/>
<dbReference type="PANTHER" id="PTHR12239:SF41">
    <property type="entry name" value="MEMBRANE ASSOCIATED PROTEIN, PUTATIVE-RELATED"/>
    <property type="match status" value="1"/>
</dbReference>
<dbReference type="eggNOG" id="ENOG502RSMZ">
    <property type="taxonomic scope" value="Eukaryota"/>
</dbReference>
<dbReference type="VEuPathDB" id="AmoebaDB:EHI5A_088800"/>
<dbReference type="InterPro" id="IPR052293">
    <property type="entry name" value="SRRP"/>
</dbReference>
<accession>A0A175JRH0</accession>
<dbReference type="PANTHER" id="PTHR12239">
    <property type="entry name" value="PROTEIN CBG20215-RELATED"/>
    <property type="match status" value="1"/>
</dbReference>
<feature type="region of interest" description="Disordered" evidence="1">
    <location>
        <begin position="323"/>
        <end position="450"/>
    </location>
</feature>
<dbReference type="VEuPathDB" id="AmoebaDB:KM1_282360"/>
<dbReference type="VEuPathDB" id="AmoebaDB:EHI_189500"/>
<feature type="region of interest" description="Disordered" evidence="1">
    <location>
        <begin position="463"/>
        <end position="500"/>
    </location>
</feature>
<protein>
    <submittedName>
        <fullName evidence="2">Calponin homology domain protein putative</fullName>
    </submittedName>
</protein>
<dbReference type="VEuPathDB" id="AmoebaDB:KM1_157110"/>
<feature type="compositionally biased region" description="Low complexity" evidence="1">
    <location>
        <begin position="578"/>
        <end position="589"/>
    </location>
</feature>
<feature type="compositionally biased region" description="Basic and acidic residues" evidence="1">
    <location>
        <begin position="515"/>
        <end position="529"/>
    </location>
</feature>
<sequence>MEQWSRIEKYAMVKWLEFVVQKEIGSFERINGLILIRFIEEISHSKCKFPYPKIIKTPFQSMEAANVLINFCNQLGIGFGGSAEDIFKNDEKMMLAFFTIIAQKYLKLKRTDMEEVTTWIERITEWKCLNYTNDWIDGRMIKLILGPEDPLGKMKEFGVVEVVERIEDVGVDELTTMMLIRRLYEKKEKIELYHAQREDWDEIRQQFDEQRKQDALNYALGITDNKPSPMYTINSPFKKTMRKEQNIPEKETVQVTKVINIEHKQEEFALENQTTNQMKRNNKIISQQEENKNDREDDFDKDMKFVNETEEVRLQKLKEKLEKEKKERKIREQQLFQKEEEERKKQEEERKKQEEERKKQEEEEKRKQEEEKRKQEEERKKQEEEEKRKQEEEKRKQEEERKKQEEEERKKQEEEKRKQEEERKKQEEEEKRKQEEERKKQEEEERKKQEEELWLRRLNELADEKNTATPEKSILTKEKIIDREKMKKSKKNSRIETEDEQRRLKILELKLHREAEERRKRENGIKDPEPEFDIELSVSTCGQTKLPSIVSIDKEQSTGDFKDDKTTQLDKEKKRTSSLDLTTQLDSSSIVNNMSDESGLEKSKNSNSELKISSDSETNRIPSNEVKSTSPTQKQVIEQNSRGSPLSKSPDTHSTNQSNNSLNSNHINGLLYSQYSSTQSTARTDNSISSVPQKDLSKGGDEIKDSDQLIGSGKASHQLTQTLEPIKENDEQPITKKKSYEQGEGTESNDLNKKIEQADQSDYEKQELTRKKQEEEQKRIEDLHEIKRQRQATLDIEGKHQQGEVKVMSQPFVLDREHLLSDKASGLMDYYYQRLKSWIGLEKYKIILNEKVTSLTNERINRTVCGQTNIMVIIITTDCYIFGSYNSLQIPNAPQKKYKYLMNDPEFFIFSLKGYNLYDSPKKFMRKKPGKTSCVWASSQNKVLYSVKRFYKLNKMSASLFTKKIAIEYNDVPEMKHLYFTGSVNFAIGRMIISQWN</sequence>
<dbReference type="EMBL" id="BDEQ01000001">
    <property type="protein sequence ID" value="GAT96339.1"/>
    <property type="molecule type" value="Genomic_DNA"/>
</dbReference>
<feature type="compositionally biased region" description="Basic and acidic residues" evidence="1">
    <location>
        <begin position="750"/>
        <end position="777"/>
    </location>
</feature>
<feature type="region of interest" description="Disordered" evidence="1">
    <location>
        <begin position="515"/>
        <end position="777"/>
    </location>
</feature>
<organism evidence="2 3">
    <name type="scientific">Entamoeba histolytica</name>
    <dbReference type="NCBI Taxonomy" id="5759"/>
    <lineage>
        <taxon>Eukaryota</taxon>
        <taxon>Amoebozoa</taxon>
        <taxon>Evosea</taxon>
        <taxon>Archamoebae</taxon>
        <taxon>Mastigamoebida</taxon>
        <taxon>Entamoebidae</taxon>
        <taxon>Entamoeba</taxon>
    </lineage>
</organism>
<feature type="compositionally biased region" description="Basic and acidic residues" evidence="1">
    <location>
        <begin position="695"/>
        <end position="707"/>
    </location>
</feature>
<feature type="compositionally biased region" description="Basic and acidic residues" evidence="1">
    <location>
        <begin position="725"/>
        <end position="741"/>
    </location>
</feature>
<feature type="compositionally biased region" description="Low complexity" evidence="1">
    <location>
        <begin position="654"/>
        <end position="668"/>
    </location>
</feature>